<organism evidence="1">
    <name type="scientific">uncultured Rubrobacteraceae bacterium</name>
    <dbReference type="NCBI Taxonomy" id="349277"/>
    <lineage>
        <taxon>Bacteria</taxon>
        <taxon>Bacillati</taxon>
        <taxon>Actinomycetota</taxon>
        <taxon>Rubrobacteria</taxon>
        <taxon>Rubrobacterales</taxon>
        <taxon>Rubrobacteraceae</taxon>
        <taxon>environmental samples</taxon>
    </lineage>
</organism>
<dbReference type="AlphaFoldDB" id="A0A6J4Q4W8"/>
<gene>
    <name evidence="1" type="ORF">AVDCRST_MAG22-3578</name>
</gene>
<proteinExistence type="predicted"/>
<accession>A0A6J4Q4W8</accession>
<name>A0A6J4Q4W8_9ACTN</name>
<protein>
    <submittedName>
        <fullName evidence="1">Uncharacterized protein</fullName>
    </submittedName>
</protein>
<evidence type="ECO:0000313" key="1">
    <source>
        <dbReference type="EMBL" id="CAA9434920.1"/>
    </source>
</evidence>
<reference evidence="1" key="1">
    <citation type="submission" date="2020-02" db="EMBL/GenBank/DDBJ databases">
        <authorList>
            <person name="Meier V. D."/>
        </authorList>
    </citation>
    <scope>NUCLEOTIDE SEQUENCE</scope>
    <source>
        <strain evidence="1">AVDCRST_MAG22</strain>
    </source>
</reference>
<sequence length="112" mass="12180">MRVLVTVSPRVYRESVASSVRSGRPDLEVRSAPPEDAELELAGFRPHLLVHNDTAPITKEALDGVPCRVEMPYSDCMETRVMAGGTVSRVRDISTEDLLRTVAVAATVGETD</sequence>
<dbReference type="EMBL" id="CADCUV010000173">
    <property type="protein sequence ID" value="CAA9434920.1"/>
    <property type="molecule type" value="Genomic_DNA"/>
</dbReference>